<dbReference type="Pfam" id="PF08872">
    <property type="entry name" value="KGK"/>
    <property type="match status" value="1"/>
</dbReference>
<keyword evidence="3" id="KW-1185">Reference proteome</keyword>
<feature type="region of interest" description="Disordered" evidence="1">
    <location>
        <begin position="90"/>
        <end position="118"/>
    </location>
</feature>
<dbReference type="Proteomes" id="UP000238762">
    <property type="component" value="Unassembled WGS sequence"/>
</dbReference>
<reference evidence="2 3" key="2">
    <citation type="submission" date="2018-03" db="EMBL/GenBank/DDBJ databases">
        <title>The ancient ancestry and fast evolution of plastids.</title>
        <authorList>
            <person name="Moore K.R."/>
            <person name="Magnabosco C."/>
            <person name="Momper L."/>
            <person name="Gold D.A."/>
            <person name="Bosak T."/>
            <person name="Fournier G.P."/>
        </authorList>
    </citation>
    <scope>NUCLEOTIDE SEQUENCE [LARGE SCALE GENOMIC DNA]</scope>
    <source>
        <strain evidence="2 3">CCAP 1448/3</strain>
    </source>
</reference>
<name>A0A2T1C999_9CYAN</name>
<evidence type="ECO:0000313" key="3">
    <source>
        <dbReference type="Proteomes" id="UP000238762"/>
    </source>
</evidence>
<feature type="compositionally biased region" description="Polar residues" evidence="1">
    <location>
        <begin position="94"/>
        <end position="104"/>
    </location>
</feature>
<dbReference type="AlphaFoldDB" id="A0A2T1C999"/>
<protein>
    <submittedName>
        <fullName evidence="2">KGK family protein</fullName>
    </submittedName>
</protein>
<dbReference type="InterPro" id="IPR014971">
    <property type="entry name" value="KGK"/>
</dbReference>
<organism evidence="2 3">
    <name type="scientific">Merismopedia glauca CCAP 1448/3</name>
    <dbReference type="NCBI Taxonomy" id="1296344"/>
    <lineage>
        <taxon>Bacteria</taxon>
        <taxon>Bacillati</taxon>
        <taxon>Cyanobacteriota</taxon>
        <taxon>Cyanophyceae</taxon>
        <taxon>Synechococcales</taxon>
        <taxon>Merismopediaceae</taxon>
        <taxon>Merismopedia</taxon>
    </lineage>
</organism>
<proteinExistence type="predicted"/>
<sequence>MNQQFNGLDTEDVISVYEGHVFVNSKTFTVNEFMAAIKQANKGVLGEVTDEKQKWFGEGLDCKLLKPGAKTWQRGKVRVRLEFCPEELEVTPEVNGNNEQNGSASPLDDIRKFADKAN</sequence>
<dbReference type="EMBL" id="PVWJ01000008">
    <property type="protein sequence ID" value="PSB04738.1"/>
    <property type="molecule type" value="Genomic_DNA"/>
</dbReference>
<feature type="compositionally biased region" description="Basic and acidic residues" evidence="1">
    <location>
        <begin position="108"/>
        <end position="118"/>
    </location>
</feature>
<dbReference type="OrthoDB" id="454733at2"/>
<comment type="caution">
    <text evidence="2">The sequence shown here is derived from an EMBL/GenBank/DDBJ whole genome shotgun (WGS) entry which is preliminary data.</text>
</comment>
<accession>A0A2T1C999</accession>
<reference evidence="2 3" key="1">
    <citation type="submission" date="2018-02" db="EMBL/GenBank/DDBJ databases">
        <authorList>
            <person name="Cohen D.B."/>
            <person name="Kent A.D."/>
        </authorList>
    </citation>
    <scope>NUCLEOTIDE SEQUENCE [LARGE SCALE GENOMIC DNA]</scope>
    <source>
        <strain evidence="2 3">CCAP 1448/3</strain>
    </source>
</reference>
<dbReference type="RefSeq" id="WP_106287111.1">
    <property type="nucleotide sequence ID" value="NZ_CAWNTC010000163.1"/>
</dbReference>
<evidence type="ECO:0000256" key="1">
    <source>
        <dbReference type="SAM" id="MobiDB-lite"/>
    </source>
</evidence>
<gene>
    <name evidence="2" type="ORF">C7B64_02655</name>
</gene>
<evidence type="ECO:0000313" key="2">
    <source>
        <dbReference type="EMBL" id="PSB04738.1"/>
    </source>
</evidence>